<sequence length="158" mass="18418">MQSMFQMRNRSDASNEIDKIISPEDRHKDGDIEFILKKYPIVAQYILEDLWLCLNIQFGLETEKDFPADRRKEFWNNCLLINYCCLVMKTPAYKNGNKKHNGYKICCEMNDYCSFYKQTWFFIVCGAVGFLLLVAIAGGVFFIIRRKNKKKLGGGNKA</sequence>
<feature type="transmembrane region" description="Helical" evidence="1">
    <location>
        <begin position="120"/>
        <end position="144"/>
    </location>
</feature>
<evidence type="ECO:0000313" key="2">
    <source>
        <dbReference type="EMBL" id="EFP13204.1"/>
    </source>
</evidence>
<keyword evidence="1" id="KW-1133">Transmembrane helix</keyword>
<reference evidence="2" key="1">
    <citation type="submission" date="2007-07" db="EMBL/GenBank/DDBJ databases">
        <title>PCAP assembly of the Caenorhabditis remanei genome.</title>
        <authorList>
            <consortium name="The Caenorhabditis remanei Sequencing Consortium"/>
            <person name="Wilson R.K."/>
        </authorList>
    </citation>
    <scope>NUCLEOTIDE SEQUENCE [LARGE SCALE GENOMIC DNA]</scope>
    <source>
        <strain evidence="2">PB4641</strain>
    </source>
</reference>
<organism evidence="3">
    <name type="scientific">Caenorhabditis remanei</name>
    <name type="common">Caenorhabditis vulgaris</name>
    <dbReference type="NCBI Taxonomy" id="31234"/>
    <lineage>
        <taxon>Eukaryota</taxon>
        <taxon>Metazoa</taxon>
        <taxon>Ecdysozoa</taxon>
        <taxon>Nematoda</taxon>
        <taxon>Chromadorea</taxon>
        <taxon>Rhabditida</taxon>
        <taxon>Rhabditina</taxon>
        <taxon>Rhabditomorpha</taxon>
        <taxon>Rhabditoidea</taxon>
        <taxon>Rhabditidae</taxon>
        <taxon>Peloderinae</taxon>
        <taxon>Caenorhabditis</taxon>
    </lineage>
</organism>
<gene>
    <name evidence="2" type="ORF">CRE_08471</name>
</gene>
<dbReference type="AlphaFoldDB" id="E3N029"/>
<dbReference type="Proteomes" id="UP000008281">
    <property type="component" value="Unassembled WGS sequence"/>
</dbReference>
<keyword evidence="1" id="KW-0812">Transmembrane</keyword>
<protein>
    <submittedName>
        <fullName evidence="2">Uncharacterized protein</fullName>
    </submittedName>
</protein>
<evidence type="ECO:0000313" key="3">
    <source>
        <dbReference type="Proteomes" id="UP000008281"/>
    </source>
</evidence>
<dbReference type="EMBL" id="DS268503">
    <property type="protein sequence ID" value="EFP13204.1"/>
    <property type="molecule type" value="Genomic_DNA"/>
</dbReference>
<accession>E3N029</accession>
<dbReference type="InParanoid" id="E3N029"/>
<dbReference type="HOGENOM" id="CLU_1697170_0_0_1"/>
<name>E3N029_CAERE</name>
<evidence type="ECO:0000256" key="1">
    <source>
        <dbReference type="SAM" id="Phobius"/>
    </source>
</evidence>
<keyword evidence="1" id="KW-0472">Membrane</keyword>
<dbReference type="CDD" id="cd12087">
    <property type="entry name" value="TM_EGFR-like"/>
    <property type="match status" value="1"/>
</dbReference>
<proteinExistence type="predicted"/>
<keyword evidence="3" id="KW-1185">Reference proteome</keyword>
<feature type="transmembrane region" description="Helical" evidence="1">
    <location>
        <begin position="74"/>
        <end position="93"/>
    </location>
</feature>